<organism evidence="4 5">
    <name type="scientific">Lingula anatina</name>
    <name type="common">Brachiopod</name>
    <name type="synonym">Lingula unguis</name>
    <dbReference type="NCBI Taxonomy" id="7574"/>
    <lineage>
        <taxon>Eukaryota</taxon>
        <taxon>Metazoa</taxon>
        <taxon>Spiralia</taxon>
        <taxon>Lophotrochozoa</taxon>
        <taxon>Brachiopoda</taxon>
        <taxon>Linguliformea</taxon>
        <taxon>Lingulata</taxon>
        <taxon>Lingulida</taxon>
        <taxon>Linguloidea</taxon>
        <taxon>Lingulidae</taxon>
        <taxon>Lingula</taxon>
    </lineage>
</organism>
<dbReference type="RefSeq" id="XP_013405919.1">
    <property type="nucleotide sequence ID" value="XM_013550465.1"/>
</dbReference>
<dbReference type="GO" id="GO:0004674">
    <property type="term" value="F:protein serine/threonine kinase activity"/>
    <property type="evidence" value="ECO:0007669"/>
    <property type="project" value="TreeGrafter"/>
</dbReference>
<dbReference type="InterPro" id="IPR011009">
    <property type="entry name" value="Kinase-like_dom_sf"/>
</dbReference>
<name>A0A1S3J7T4_LINAN</name>
<evidence type="ECO:0000256" key="2">
    <source>
        <dbReference type="SAM" id="MobiDB-lite"/>
    </source>
</evidence>
<evidence type="ECO:0000313" key="5">
    <source>
        <dbReference type="RefSeq" id="XP_013405919.1"/>
    </source>
</evidence>
<dbReference type="PROSITE" id="PS50011">
    <property type="entry name" value="PROTEIN_KINASE_DOM"/>
    <property type="match status" value="1"/>
</dbReference>
<dbReference type="GO" id="GO:0005524">
    <property type="term" value="F:ATP binding"/>
    <property type="evidence" value="ECO:0007669"/>
    <property type="project" value="UniProtKB-UniRule"/>
</dbReference>
<feature type="compositionally biased region" description="Basic and acidic residues" evidence="2">
    <location>
        <begin position="23"/>
        <end position="41"/>
    </location>
</feature>
<dbReference type="InterPro" id="IPR000719">
    <property type="entry name" value="Prot_kinase_dom"/>
</dbReference>
<feature type="domain" description="Protein kinase" evidence="3">
    <location>
        <begin position="92"/>
        <end position="365"/>
    </location>
</feature>
<dbReference type="Pfam" id="PF00069">
    <property type="entry name" value="Pkinase"/>
    <property type="match status" value="1"/>
</dbReference>
<dbReference type="Proteomes" id="UP000085678">
    <property type="component" value="Unplaced"/>
</dbReference>
<reference evidence="5" key="1">
    <citation type="submission" date="2025-08" db="UniProtKB">
        <authorList>
            <consortium name="RefSeq"/>
        </authorList>
    </citation>
    <scope>IDENTIFICATION</scope>
    <source>
        <tissue evidence="5">Gonads</tissue>
    </source>
</reference>
<dbReference type="STRING" id="7574.A0A1S3J7T4"/>
<dbReference type="Gene3D" id="1.10.510.10">
    <property type="entry name" value="Transferase(Phosphotransferase) domain 1"/>
    <property type="match status" value="1"/>
</dbReference>
<keyword evidence="1" id="KW-0547">Nucleotide-binding</keyword>
<dbReference type="Gene3D" id="3.30.200.20">
    <property type="entry name" value="Phosphorylase Kinase, domain 1"/>
    <property type="match status" value="1"/>
</dbReference>
<accession>A0A1S3J7T4</accession>
<keyword evidence="5" id="KW-0675">Receptor</keyword>
<dbReference type="AlphaFoldDB" id="A0A1S3J7T4"/>
<dbReference type="InParanoid" id="A0A1S3J7T4"/>
<sequence>MSVAFSVKTSDSIRTKSRRERRKNYEDKSLHSSEQRIRDGDKEVNAKTNEDLVSQIQSIPIKDERDSRSLVVEDVPKFLPLTCLDFLRRGFFSTRLLLGEGRFGKVFLGKENTSGSLVAIKVFKKATEFECAVRETRILAALSETGIVPKFFGLVDLSNVRFGWMRGHLNVGAVVQFVGDTMKQRTITLYSAITASRRQPVNVRNMLHWARLMQKLAVKLAKLHKLGLCFNDLHLKNIVLTGAIQQDPDVYLVDVGKVSFSNSQHAYRHYVIPRLRQLYKRRFPQHGPEIWEGQKFSTKSDVYSFGFILKCAKLGKLLGVTNLMEGCLAAVPRERPTMGEVVEKLNQRVRALEMMERIERFESQF</sequence>
<dbReference type="GeneID" id="106170570"/>
<proteinExistence type="predicted"/>
<protein>
    <submittedName>
        <fullName evidence="5">High affinity nerve growth factor receptor</fullName>
    </submittedName>
</protein>
<evidence type="ECO:0000256" key="1">
    <source>
        <dbReference type="PROSITE-ProRule" id="PRU10141"/>
    </source>
</evidence>
<dbReference type="OrthoDB" id="6778822at2759"/>
<dbReference type="KEGG" id="lak:106170570"/>
<dbReference type="SUPFAM" id="SSF56112">
    <property type="entry name" value="Protein kinase-like (PK-like)"/>
    <property type="match status" value="1"/>
</dbReference>
<dbReference type="InterPro" id="IPR051681">
    <property type="entry name" value="Ser/Thr_Kinases-Pseudokinases"/>
</dbReference>
<dbReference type="InterPro" id="IPR017441">
    <property type="entry name" value="Protein_kinase_ATP_BS"/>
</dbReference>
<dbReference type="PROSITE" id="PS00107">
    <property type="entry name" value="PROTEIN_KINASE_ATP"/>
    <property type="match status" value="1"/>
</dbReference>
<feature type="binding site" evidence="1">
    <location>
        <position position="121"/>
    </location>
    <ligand>
        <name>ATP</name>
        <dbReference type="ChEBI" id="CHEBI:30616"/>
    </ligand>
</feature>
<dbReference type="PANTHER" id="PTHR44329">
    <property type="entry name" value="SERINE/THREONINE-PROTEIN KINASE TNNI3K-RELATED"/>
    <property type="match status" value="1"/>
</dbReference>
<evidence type="ECO:0000259" key="3">
    <source>
        <dbReference type="PROSITE" id="PS50011"/>
    </source>
</evidence>
<evidence type="ECO:0000313" key="4">
    <source>
        <dbReference type="Proteomes" id="UP000085678"/>
    </source>
</evidence>
<gene>
    <name evidence="5" type="primary">LOC106170570</name>
</gene>
<feature type="region of interest" description="Disordered" evidence="2">
    <location>
        <begin position="1"/>
        <end position="41"/>
    </location>
</feature>
<keyword evidence="1" id="KW-0067">ATP-binding</keyword>
<keyword evidence="4" id="KW-1185">Reference proteome</keyword>